<dbReference type="InterPro" id="IPR031872">
    <property type="entry name" value="NDC10_II"/>
</dbReference>
<sequence>MEDDDNLRRTLGNWDPKQNEKAYSNKLPLKTIRRKAGFREAEGLHYNSRVAVIPPTSLTDKVFPCLRDSFQAFTGLSEISPEDDKVTATRFLHFMKVLSEVVIQDATVIFVEQPNRIHHPLFSSVEVFQSNEFQSYVELMRASLTHATSPYNASLDSWTECPAERKFEKDSTKPEQLFGDEREPDLSKYGKKYPEGYWDANYAKFQMTICIPGHLNSIPLLSMWIKKKSSITCNAETRRGTLGTENVDNGYEIGLTTQVVPVQDDAVVSEGTHQVWMPGYLTM</sequence>
<proteinExistence type="predicted"/>
<reference evidence="2" key="1">
    <citation type="journal article" date="2021" name="Sci. Rep.">
        <title>Diploid genomic architecture of Nitzschia inconspicua, an elite biomass production diatom.</title>
        <authorList>
            <person name="Oliver A."/>
            <person name="Podell S."/>
            <person name="Pinowska A."/>
            <person name="Traller J.C."/>
            <person name="Smith S.R."/>
            <person name="McClure R."/>
            <person name="Beliaev A."/>
            <person name="Bohutskyi P."/>
            <person name="Hill E.A."/>
            <person name="Rabines A."/>
            <person name="Zheng H."/>
            <person name="Allen L.Z."/>
            <person name="Kuo A."/>
            <person name="Grigoriev I.V."/>
            <person name="Allen A.E."/>
            <person name="Hazlebeck D."/>
            <person name="Allen E.E."/>
        </authorList>
    </citation>
    <scope>NUCLEOTIDE SEQUENCE</scope>
    <source>
        <strain evidence="2">Hildebrandi</strain>
    </source>
</reference>
<dbReference type="EMBL" id="JAGRRH010000015">
    <property type="protein sequence ID" value="KAG7357591.1"/>
    <property type="molecule type" value="Genomic_DNA"/>
</dbReference>
<protein>
    <submittedName>
        <fullName evidence="2">Centromere DNA-binding like protein</fullName>
    </submittedName>
</protein>
<dbReference type="Proteomes" id="UP000693970">
    <property type="component" value="Unassembled WGS sequence"/>
</dbReference>
<organism evidence="2 3">
    <name type="scientific">Nitzschia inconspicua</name>
    <dbReference type="NCBI Taxonomy" id="303405"/>
    <lineage>
        <taxon>Eukaryota</taxon>
        <taxon>Sar</taxon>
        <taxon>Stramenopiles</taxon>
        <taxon>Ochrophyta</taxon>
        <taxon>Bacillariophyta</taxon>
        <taxon>Bacillariophyceae</taxon>
        <taxon>Bacillariophycidae</taxon>
        <taxon>Bacillariales</taxon>
        <taxon>Bacillariaceae</taxon>
        <taxon>Nitzschia</taxon>
    </lineage>
</organism>
<keyword evidence="3" id="KW-1185">Reference proteome</keyword>
<gene>
    <name evidence="2" type="ORF">IV203_002279</name>
</gene>
<dbReference type="AlphaFoldDB" id="A0A9K3LA56"/>
<evidence type="ECO:0000313" key="3">
    <source>
        <dbReference type="Proteomes" id="UP000693970"/>
    </source>
</evidence>
<evidence type="ECO:0000259" key="1">
    <source>
        <dbReference type="Pfam" id="PF16787"/>
    </source>
</evidence>
<dbReference type="GO" id="GO:0003677">
    <property type="term" value="F:DNA binding"/>
    <property type="evidence" value="ECO:0007669"/>
    <property type="project" value="UniProtKB-KW"/>
</dbReference>
<name>A0A9K3LA56_9STRA</name>
<reference evidence="2" key="2">
    <citation type="submission" date="2021-04" db="EMBL/GenBank/DDBJ databases">
        <authorList>
            <person name="Podell S."/>
        </authorList>
    </citation>
    <scope>NUCLEOTIDE SEQUENCE</scope>
    <source>
        <strain evidence="2">Hildebrandi</strain>
    </source>
</reference>
<evidence type="ECO:0000313" key="2">
    <source>
        <dbReference type="EMBL" id="KAG7357591.1"/>
    </source>
</evidence>
<dbReference type="Pfam" id="PF16787">
    <property type="entry name" value="NDC10_II"/>
    <property type="match status" value="1"/>
</dbReference>
<keyword evidence="2" id="KW-0238">DNA-binding</keyword>
<feature type="domain" description="Ndc10" evidence="1">
    <location>
        <begin position="9"/>
        <end position="134"/>
    </location>
</feature>
<accession>A0A9K3LA56</accession>
<comment type="caution">
    <text evidence="2">The sequence shown here is derived from an EMBL/GenBank/DDBJ whole genome shotgun (WGS) entry which is preliminary data.</text>
</comment>